<dbReference type="AlphaFoldDB" id="A0A4Y6HTV7"/>
<organism evidence="2">
    <name type="scientific">Enterococcus faecalis</name>
    <name type="common">Streptococcus faecalis</name>
    <dbReference type="NCBI Taxonomy" id="1351"/>
    <lineage>
        <taxon>Bacteria</taxon>
        <taxon>Bacillati</taxon>
        <taxon>Bacillota</taxon>
        <taxon>Bacilli</taxon>
        <taxon>Lactobacillales</taxon>
        <taxon>Enterococcaceae</taxon>
        <taxon>Enterococcus</taxon>
    </lineage>
</organism>
<reference evidence="2" key="1">
    <citation type="journal article" date="2019" name="J. Antimicrob. Chemother.">
        <title>Transfer dynamics of Tn6648, a composite integrative conjugative element generated by tandem accretion of Tn5801 and Tn6647 in Enterococcus faecalis.</title>
        <authorList>
            <person name="Leon-Sampedro R."/>
            <person name="Fernandez-de-Bobadilla M.D."/>
            <person name="San Millan A."/>
            <person name="Baquero F."/>
            <person name="Coque T.M."/>
        </authorList>
    </citation>
    <scope>NUCLEOTIDE SEQUENCE</scope>
    <source>
        <strain evidence="2">Ef1</strain>
    </source>
</reference>
<gene>
    <name evidence="2" type="ORF">ECIBANGD_00010</name>
</gene>
<proteinExistence type="predicted"/>
<dbReference type="EMBL" id="MK590023">
    <property type="protein sequence ID" value="QDF59384.1"/>
    <property type="molecule type" value="Genomic_DNA"/>
</dbReference>
<name>A0A4Y6HTV7_ENTFL</name>
<sequence length="75" mass="8708">MGKVNKKMGVIGMKQEKRPVRKEKELLESRRLNPLNWLVERRLKSSIVFLHKGSGNLKEISNEGGVLKEECYQKN</sequence>
<evidence type="ECO:0000313" key="2">
    <source>
        <dbReference type="EMBL" id="QDF59384.1"/>
    </source>
</evidence>
<dbReference type="Pfam" id="PF21847">
    <property type="entry name" value="DUF6906"/>
    <property type="match status" value="1"/>
</dbReference>
<evidence type="ECO:0000259" key="1">
    <source>
        <dbReference type="Pfam" id="PF21847"/>
    </source>
</evidence>
<dbReference type="RefSeq" id="WP_002393272.1">
    <property type="nucleotide sequence ID" value="NZ_JBGMYW010000024.1"/>
</dbReference>
<accession>A0A4Y6HTV7</accession>
<protein>
    <recommendedName>
        <fullName evidence="1">DUF6906 domain-containing protein</fullName>
    </recommendedName>
</protein>
<feature type="domain" description="DUF6906" evidence="1">
    <location>
        <begin position="13"/>
        <end position="60"/>
    </location>
</feature>
<dbReference type="InterPro" id="IPR054201">
    <property type="entry name" value="DUF6906"/>
</dbReference>